<organism evidence="2 3">
    <name type="scientific">Nisaea acidiphila</name>
    <dbReference type="NCBI Taxonomy" id="1862145"/>
    <lineage>
        <taxon>Bacteria</taxon>
        <taxon>Pseudomonadati</taxon>
        <taxon>Pseudomonadota</taxon>
        <taxon>Alphaproteobacteria</taxon>
        <taxon>Rhodospirillales</taxon>
        <taxon>Thalassobaculaceae</taxon>
        <taxon>Nisaea</taxon>
    </lineage>
</organism>
<keyword evidence="1" id="KW-1133">Transmembrane helix</keyword>
<feature type="transmembrane region" description="Helical" evidence="1">
    <location>
        <begin position="72"/>
        <end position="90"/>
    </location>
</feature>
<reference evidence="2" key="1">
    <citation type="submission" date="2022-08" db="EMBL/GenBank/DDBJ databases">
        <title>Nisaea acidiphila sp. nov., isolated from a marine algal debris and emended description of the genus Nisaea Urios et al. 2008.</title>
        <authorList>
            <person name="Kwon K."/>
        </authorList>
    </citation>
    <scope>NUCLEOTIDE SEQUENCE</scope>
    <source>
        <strain evidence="2">MEBiC11861</strain>
    </source>
</reference>
<dbReference type="RefSeq" id="WP_257767563.1">
    <property type="nucleotide sequence ID" value="NZ_CP102480.1"/>
</dbReference>
<dbReference type="KEGG" id="naci:NUH88_16855"/>
<proteinExistence type="predicted"/>
<protein>
    <submittedName>
        <fullName evidence="2">YggT family protein</fullName>
    </submittedName>
</protein>
<keyword evidence="1" id="KW-0812">Transmembrane</keyword>
<keyword evidence="1" id="KW-0472">Membrane</keyword>
<dbReference type="EMBL" id="CP102480">
    <property type="protein sequence ID" value="UUX49062.1"/>
    <property type="molecule type" value="Genomic_DNA"/>
</dbReference>
<gene>
    <name evidence="2" type="ORF">NUH88_16855</name>
</gene>
<sequence length="120" mass="14122">MDASAFPIWVLAIDYLLGVVMWTLFGRFAMSIFLPEDSHFFFMRFFVRVTNPLLRFFAPVTPGFLLPWLHPLYVAWFFFMIRFYLLPWLLGYGAMGMLSLPLESEISYMVYDLIGQLVGR</sequence>
<accession>A0A9J7APH6</accession>
<feature type="transmembrane region" description="Helical" evidence="1">
    <location>
        <begin position="6"/>
        <end position="25"/>
    </location>
</feature>
<evidence type="ECO:0000313" key="3">
    <source>
        <dbReference type="Proteomes" id="UP001060336"/>
    </source>
</evidence>
<keyword evidence="3" id="KW-1185">Reference proteome</keyword>
<name>A0A9J7APH6_9PROT</name>
<evidence type="ECO:0000313" key="2">
    <source>
        <dbReference type="EMBL" id="UUX49062.1"/>
    </source>
</evidence>
<dbReference type="Proteomes" id="UP001060336">
    <property type="component" value="Chromosome"/>
</dbReference>
<dbReference type="AlphaFoldDB" id="A0A9J7APH6"/>
<evidence type="ECO:0000256" key="1">
    <source>
        <dbReference type="SAM" id="Phobius"/>
    </source>
</evidence>